<feature type="region of interest" description="Disordered" evidence="4">
    <location>
        <begin position="146"/>
        <end position="236"/>
    </location>
</feature>
<dbReference type="InterPro" id="IPR015415">
    <property type="entry name" value="Spast_Vps4_C"/>
</dbReference>
<feature type="compositionally biased region" description="Polar residues" evidence="4">
    <location>
        <begin position="146"/>
        <end position="156"/>
    </location>
</feature>
<dbReference type="PROSITE" id="PS00674">
    <property type="entry name" value="AAA"/>
    <property type="match status" value="1"/>
</dbReference>
<feature type="compositionally biased region" description="Basic and acidic residues" evidence="4">
    <location>
        <begin position="453"/>
        <end position="462"/>
    </location>
</feature>
<keyword evidence="3" id="KW-0067">ATP-binding</keyword>
<feature type="compositionally biased region" description="Polar residues" evidence="4">
    <location>
        <begin position="370"/>
        <end position="383"/>
    </location>
</feature>
<feature type="region of interest" description="Disordered" evidence="4">
    <location>
        <begin position="317"/>
        <end position="412"/>
    </location>
</feature>
<dbReference type="SMART" id="SM00382">
    <property type="entry name" value="AAA"/>
    <property type="match status" value="1"/>
</dbReference>
<dbReference type="Proteomes" id="UP001642720">
    <property type="component" value="Unassembled WGS sequence"/>
</dbReference>
<dbReference type="EMBL" id="PPTA01000001">
    <property type="protein sequence ID" value="TFB06781.1"/>
    <property type="molecule type" value="Genomic_DNA"/>
</dbReference>
<name>A0ABY2HF47_9HYPO</name>
<comment type="similarity">
    <text evidence="1">Belongs to the AAA ATPase family.</text>
</comment>
<feature type="compositionally biased region" description="Basic and acidic residues" evidence="4">
    <location>
        <begin position="398"/>
        <end position="411"/>
    </location>
</feature>
<dbReference type="InterPro" id="IPR003959">
    <property type="entry name" value="ATPase_AAA_core"/>
</dbReference>
<feature type="region of interest" description="Disordered" evidence="4">
    <location>
        <begin position="98"/>
        <end position="127"/>
    </location>
</feature>
<dbReference type="RefSeq" id="XP_073562982.1">
    <property type="nucleotide sequence ID" value="XM_073697498.1"/>
</dbReference>
<dbReference type="InterPro" id="IPR003960">
    <property type="entry name" value="ATPase_AAA_CS"/>
</dbReference>
<evidence type="ECO:0000256" key="4">
    <source>
        <dbReference type="SAM" id="MobiDB-lite"/>
    </source>
</evidence>
<evidence type="ECO:0000256" key="1">
    <source>
        <dbReference type="ARBA" id="ARBA00006914"/>
    </source>
</evidence>
<proteinExistence type="inferred from homology"/>
<dbReference type="CDD" id="cd19509">
    <property type="entry name" value="RecA-like_VPS4-like"/>
    <property type="match status" value="1"/>
</dbReference>
<organism evidence="6 7">
    <name type="scientific">Trichoderma ghanense</name>
    <dbReference type="NCBI Taxonomy" id="65468"/>
    <lineage>
        <taxon>Eukaryota</taxon>
        <taxon>Fungi</taxon>
        <taxon>Dikarya</taxon>
        <taxon>Ascomycota</taxon>
        <taxon>Pezizomycotina</taxon>
        <taxon>Sordariomycetes</taxon>
        <taxon>Hypocreomycetidae</taxon>
        <taxon>Hypocreales</taxon>
        <taxon>Hypocreaceae</taxon>
        <taxon>Trichoderma</taxon>
    </lineage>
</organism>
<evidence type="ECO:0000256" key="3">
    <source>
        <dbReference type="ARBA" id="ARBA00022840"/>
    </source>
</evidence>
<dbReference type="InterPro" id="IPR041569">
    <property type="entry name" value="AAA_lid_3"/>
</dbReference>
<feature type="compositionally biased region" description="Polar residues" evidence="4">
    <location>
        <begin position="105"/>
        <end position="124"/>
    </location>
</feature>
<feature type="region of interest" description="Disordered" evidence="4">
    <location>
        <begin position="248"/>
        <end position="293"/>
    </location>
</feature>
<dbReference type="Pfam" id="PF00004">
    <property type="entry name" value="AAA"/>
    <property type="match status" value="1"/>
</dbReference>
<accession>A0ABY2HF47</accession>
<evidence type="ECO:0000259" key="5">
    <source>
        <dbReference type="SMART" id="SM00382"/>
    </source>
</evidence>
<dbReference type="Pfam" id="PF17862">
    <property type="entry name" value="AAA_lid_3"/>
    <property type="match status" value="1"/>
</dbReference>
<feature type="compositionally biased region" description="Polar residues" evidence="4">
    <location>
        <begin position="324"/>
        <end position="345"/>
    </location>
</feature>
<evidence type="ECO:0000256" key="2">
    <source>
        <dbReference type="ARBA" id="ARBA00022741"/>
    </source>
</evidence>
<dbReference type="Gene3D" id="1.10.8.60">
    <property type="match status" value="1"/>
</dbReference>
<gene>
    <name evidence="6" type="ORF">CCMA1212_000012</name>
</gene>
<dbReference type="Pfam" id="PF09336">
    <property type="entry name" value="Vps4_C"/>
    <property type="match status" value="1"/>
</dbReference>
<dbReference type="GeneID" id="300571948"/>
<evidence type="ECO:0000313" key="6">
    <source>
        <dbReference type="EMBL" id="TFB06781.1"/>
    </source>
</evidence>
<feature type="domain" description="AAA+ ATPase" evidence="5">
    <location>
        <begin position="529"/>
        <end position="680"/>
    </location>
</feature>
<dbReference type="Gene3D" id="3.40.50.300">
    <property type="entry name" value="P-loop containing nucleotide triphosphate hydrolases"/>
    <property type="match status" value="1"/>
</dbReference>
<dbReference type="PANTHER" id="PTHR23074:SF17">
    <property type="entry name" value="FIDGETIN-LIKE PROTEIN 1"/>
    <property type="match status" value="1"/>
</dbReference>
<comment type="caution">
    <text evidence="6">The sequence shown here is derived from an EMBL/GenBank/DDBJ whole genome shotgun (WGS) entry which is preliminary data.</text>
</comment>
<dbReference type="PANTHER" id="PTHR23074">
    <property type="entry name" value="AAA DOMAIN-CONTAINING"/>
    <property type="match status" value="1"/>
</dbReference>
<dbReference type="SUPFAM" id="SSF52540">
    <property type="entry name" value="P-loop containing nucleoside triphosphate hydrolases"/>
    <property type="match status" value="1"/>
</dbReference>
<protein>
    <recommendedName>
        <fullName evidence="5">AAA+ ATPase domain-containing protein</fullName>
    </recommendedName>
</protein>
<evidence type="ECO:0000313" key="7">
    <source>
        <dbReference type="Proteomes" id="UP001642720"/>
    </source>
</evidence>
<dbReference type="InterPro" id="IPR050304">
    <property type="entry name" value="MT-severing_AAA_ATPase"/>
</dbReference>
<reference evidence="6 7" key="1">
    <citation type="submission" date="2018-01" db="EMBL/GenBank/DDBJ databases">
        <title>Genome characterization of the sugarcane-associated fungus Trichoderma ghanense CCMA-1212 and their application in lignocelulose bioconversion.</title>
        <authorList>
            <person name="Steindorff A.S."/>
            <person name="Mendes T.D."/>
            <person name="Vilela E.S.D."/>
            <person name="Rodrigues D.S."/>
            <person name="Formighieri E.F."/>
            <person name="Melo I.S."/>
            <person name="Favaro L.C.L."/>
        </authorList>
    </citation>
    <scope>NUCLEOTIDE SEQUENCE [LARGE SCALE GENOMIC DNA]</scope>
    <source>
        <strain evidence="6 7">CCMA-1212</strain>
    </source>
</reference>
<feature type="compositionally biased region" description="Low complexity" evidence="4">
    <location>
        <begin position="169"/>
        <end position="183"/>
    </location>
</feature>
<feature type="region of interest" description="Disordered" evidence="4">
    <location>
        <begin position="426"/>
        <end position="464"/>
    </location>
</feature>
<keyword evidence="7" id="KW-1185">Reference proteome</keyword>
<dbReference type="InterPro" id="IPR027417">
    <property type="entry name" value="P-loop_NTPase"/>
</dbReference>
<keyword evidence="2" id="KW-0547">Nucleotide-binding</keyword>
<dbReference type="InterPro" id="IPR003593">
    <property type="entry name" value="AAA+_ATPase"/>
</dbReference>
<sequence length="785" mass="86813">MLSNRDIVALQKIYDHSYLSCSKAVYYEDQGDENEATRHWRAALRRINEYYASPNAPRLSVSYTDTDAALIDALKELELQCKERLDLLEALRLSREDSRAASGSRDYTTPTTHASGSTSQATGTIGQGTIPAVRYSELSRPVFSPRTSLDAMTSSEDTIRRVRSTPADSSTQRSYSRPSSRTPDLPGSQSDNPARPSSPERHTMRTTLRSKKTNDRPPVTRKSSRPAADGPSKAATLAWSASAQNNFLRPFAPEGRSPKSSPAPRPSLERGSPSSQRPTQVYEPRSSRTSPQKWNMVAMSDEARLPQPSVLSISAASSALTSSNNPETPLPYQTPSKSEQYQTPRRSFGYEETPSQSRRGSTKVGAGSYFGTSAGQKGSSSTSRNRRFDGDSPLLYKYETERGDGPRDETRQSYLYTSSYAVETPRTKAEFANRSLSGRRPSDDAVESTTRNTHNDQSDKKKSTAAILKSLPPGIDESAAKQILNDIVVQGDEVHWSDIAGLEVAKNSLREAVVYPFLRPDLFMGLREPARGMLLFGPPGTGKTMLARAVATESKSTFFSISASSLTSKYLGESEKLVRALFGLAKALAPSIIFVDEIDSLLSHRSDAGEHEATRRIKTEFLIQWSELQRAAAGRETSSNTNPRNEAQRVLVLAATNLPWAIDEAARRRFVRRQYIPLPEPQTRETHLRTLLRQQNHSLTEEDIAKLVQLTDGFSGSDITALAKDAAMGPLRSLGEALLYMTKDEIRPMDLSDFEQSLKSIRPSVDKEGLREYEEWAEKFGERGG</sequence>